<feature type="compositionally biased region" description="Basic and acidic residues" evidence="1">
    <location>
        <begin position="272"/>
        <end position="292"/>
    </location>
</feature>
<evidence type="ECO:0008006" key="4">
    <source>
        <dbReference type="Google" id="ProtNLM"/>
    </source>
</evidence>
<dbReference type="RefSeq" id="WP_108127568.1">
    <property type="nucleotide sequence ID" value="NZ_QBKP01000002.1"/>
</dbReference>
<evidence type="ECO:0000256" key="1">
    <source>
        <dbReference type="SAM" id="MobiDB-lite"/>
    </source>
</evidence>
<dbReference type="EMBL" id="QBKP01000002">
    <property type="protein sequence ID" value="PTX52265.1"/>
    <property type="molecule type" value="Genomic_DNA"/>
</dbReference>
<organism evidence="2 3">
    <name type="scientific">Gemmobacter caeni</name>
    <dbReference type="NCBI Taxonomy" id="589035"/>
    <lineage>
        <taxon>Bacteria</taxon>
        <taxon>Pseudomonadati</taxon>
        <taxon>Pseudomonadota</taxon>
        <taxon>Alphaproteobacteria</taxon>
        <taxon>Rhodobacterales</taxon>
        <taxon>Paracoccaceae</taxon>
        <taxon>Gemmobacter</taxon>
    </lineage>
</organism>
<protein>
    <recommendedName>
        <fullName evidence="4">Nucleotidyltransferase AbiEii toxin of type IV toxin-antitoxin system</fullName>
    </recommendedName>
</protein>
<gene>
    <name evidence="2" type="ORF">C8N34_10243</name>
</gene>
<accession>A0A2T6B876</accession>
<dbReference type="Proteomes" id="UP000244224">
    <property type="component" value="Unassembled WGS sequence"/>
</dbReference>
<reference evidence="2 3" key="1">
    <citation type="submission" date="2018-04" db="EMBL/GenBank/DDBJ databases">
        <title>Genomic Encyclopedia of Archaeal and Bacterial Type Strains, Phase II (KMG-II): from individual species to whole genera.</title>
        <authorList>
            <person name="Goeker M."/>
        </authorList>
    </citation>
    <scope>NUCLEOTIDE SEQUENCE [LARGE SCALE GENOMIC DNA]</scope>
    <source>
        <strain evidence="2 3">DSM 21823</strain>
    </source>
</reference>
<proteinExistence type="predicted"/>
<name>A0A2T6B876_9RHOB</name>
<sequence length="304" mass="34019">MSGTADPADQPDNAYEDEPDLLHLPEELVQEVILSVGDTEAILIGGQALGLWADQLLDPEQLDELGGPVTSKDVDFFGTVDLARDLARVFGGRVEIPDMDHVNTPEAAIVLYERDGRTVQIDILGCLAGLSNAEVQEGWVDLPYGSGEDEVVIRVMAPMEVLRSRISNIVILRRRDPNAIRQLRLSPHVVEAYIRQQLDRILSVRPEDEPDLIKGLQRSTQDLIRELIQHGRSQELDRIYLDHGVDLLAHALALSDHPAWEPRFAEFQVRKAASDGITRREKRIAERERKDPGFSSARPRPEAD</sequence>
<dbReference type="OrthoDB" id="7478245at2"/>
<feature type="region of interest" description="Disordered" evidence="1">
    <location>
        <begin position="272"/>
        <end position="304"/>
    </location>
</feature>
<comment type="caution">
    <text evidence="2">The sequence shown here is derived from an EMBL/GenBank/DDBJ whole genome shotgun (WGS) entry which is preliminary data.</text>
</comment>
<evidence type="ECO:0000313" key="2">
    <source>
        <dbReference type="EMBL" id="PTX52265.1"/>
    </source>
</evidence>
<keyword evidence="3" id="KW-1185">Reference proteome</keyword>
<evidence type="ECO:0000313" key="3">
    <source>
        <dbReference type="Proteomes" id="UP000244224"/>
    </source>
</evidence>
<dbReference type="AlphaFoldDB" id="A0A2T6B876"/>